<evidence type="ECO:0000313" key="2">
    <source>
        <dbReference type="EMBL" id="CAB4011795.1"/>
    </source>
</evidence>
<organism evidence="2 3">
    <name type="scientific">Paramuricea clavata</name>
    <name type="common">Red gorgonian</name>
    <name type="synonym">Violescent sea-whip</name>
    <dbReference type="NCBI Taxonomy" id="317549"/>
    <lineage>
        <taxon>Eukaryota</taxon>
        <taxon>Metazoa</taxon>
        <taxon>Cnidaria</taxon>
        <taxon>Anthozoa</taxon>
        <taxon>Octocorallia</taxon>
        <taxon>Malacalcyonacea</taxon>
        <taxon>Plexauridae</taxon>
        <taxon>Paramuricea</taxon>
    </lineage>
</organism>
<dbReference type="AlphaFoldDB" id="A0A6S7HZG1"/>
<feature type="compositionally biased region" description="Basic residues" evidence="1">
    <location>
        <begin position="136"/>
        <end position="159"/>
    </location>
</feature>
<comment type="caution">
    <text evidence="2">The sequence shown here is derived from an EMBL/GenBank/DDBJ whole genome shotgun (WGS) entry which is preliminary data.</text>
</comment>
<reference evidence="2" key="1">
    <citation type="submission" date="2020-04" db="EMBL/GenBank/DDBJ databases">
        <authorList>
            <person name="Alioto T."/>
            <person name="Alioto T."/>
            <person name="Gomez Garrido J."/>
        </authorList>
    </citation>
    <scope>NUCLEOTIDE SEQUENCE</scope>
    <source>
        <strain evidence="2">A484AB</strain>
    </source>
</reference>
<name>A0A6S7HZG1_PARCT</name>
<accession>A0A6S7HZG1</accession>
<feature type="non-terminal residue" evidence="2">
    <location>
        <position position="196"/>
    </location>
</feature>
<keyword evidence="3" id="KW-1185">Reference proteome</keyword>
<sequence>MNKFYNNVYESSYLERGGAYCHKKKDVTPCRMQTSVKPSAKTACDGGTIKQEIIRIDDLQEFIDKIEKILKEHLEKTIHSISGRILTGHNTAHGFDVAQLSQLQSVKTELTTLRTGLVERQETCKSVFRHSFSAIKRKSRSRKQNINKCKKRKKAKHSERKREILRKIVPDLPEGKNMHKERYSASNRQGTPKKTK</sequence>
<dbReference type="EMBL" id="CACRXK020007267">
    <property type="protein sequence ID" value="CAB4011795.1"/>
    <property type="molecule type" value="Genomic_DNA"/>
</dbReference>
<evidence type="ECO:0000256" key="1">
    <source>
        <dbReference type="SAM" id="MobiDB-lite"/>
    </source>
</evidence>
<gene>
    <name evidence="2" type="ORF">PACLA_8A057772</name>
</gene>
<dbReference type="Proteomes" id="UP001152795">
    <property type="component" value="Unassembled WGS sequence"/>
</dbReference>
<proteinExistence type="predicted"/>
<protein>
    <submittedName>
        <fullName evidence="2">Uncharacterized protein</fullName>
    </submittedName>
</protein>
<feature type="compositionally biased region" description="Basic and acidic residues" evidence="1">
    <location>
        <begin position="160"/>
        <end position="183"/>
    </location>
</feature>
<feature type="region of interest" description="Disordered" evidence="1">
    <location>
        <begin position="136"/>
        <end position="196"/>
    </location>
</feature>
<evidence type="ECO:0000313" key="3">
    <source>
        <dbReference type="Proteomes" id="UP001152795"/>
    </source>
</evidence>